<dbReference type="EMBL" id="LWDG02000571">
    <property type="protein sequence ID" value="KAE8264112.1"/>
    <property type="molecule type" value="Genomic_DNA"/>
</dbReference>
<comment type="caution">
    <text evidence="1">The sequence shown here is derived from an EMBL/GenBank/DDBJ whole genome shotgun (WGS) entry which is preliminary data.</text>
</comment>
<gene>
    <name evidence="1" type="ORF">A4X09_0g7055</name>
</gene>
<reference evidence="1" key="2">
    <citation type="journal article" date="2019" name="IMA Fungus">
        <title>Genome sequencing and comparison of five Tilletia species to identify candidate genes for the detection of regulated species infecting wheat.</title>
        <authorList>
            <person name="Nguyen H.D.T."/>
            <person name="Sultana T."/>
            <person name="Kesanakurti P."/>
            <person name="Hambleton S."/>
        </authorList>
    </citation>
    <scope>NUCLEOTIDE SEQUENCE</scope>
    <source>
        <strain evidence="1">DAOMC 236422</strain>
    </source>
</reference>
<sequence length="211" mass="23540">MSVNEQKKIFARLIVALHESEGLKISLERAREHVDVDFGQDLVSFEAIARLRTEGLVPCPLSDQPDDINSLRLVQLLREAFPNATAYAEDKDRTNEVYIRVEVCEATPYLKIIDTELKSSTNRSAEAQKALEISLSKLQDFAIKVQGYIAVLYVGESQKKSGDIRRAEDIAKIKNKDGYGVDSRSPESGVELRAEFGSSQLSSVSGEFWTI</sequence>
<proteinExistence type="predicted"/>
<protein>
    <submittedName>
        <fullName evidence="1">Uncharacterized protein</fullName>
    </submittedName>
</protein>
<reference evidence="1" key="1">
    <citation type="submission" date="2016-04" db="EMBL/GenBank/DDBJ databases">
        <authorList>
            <person name="Nguyen H.D."/>
            <person name="Samba Siva P."/>
            <person name="Cullis J."/>
            <person name="Levesque C.A."/>
            <person name="Hambleton S."/>
        </authorList>
    </citation>
    <scope>NUCLEOTIDE SEQUENCE</scope>
    <source>
        <strain evidence="1">DAOMC 236422</strain>
    </source>
</reference>
<evidence type="ECO:0000313" key="2">
    <source>
        <dbReference type="Proteomes" id="UP000078113"/>
    </source>
</evidence>
<keyword evidence="2" id="KW-1185">Reference proteome</keyword>
<name>A0A8X7N2L0_9BASI</name>
<dbReference type="AlphaFoldDB" id="A0A8X7N2L0"/>
<evidence type="ECO:0000313" key="1">
    <source>
        <dbReference type="EMBL" id="KAE8264112.1"/>
    </source>
</evidence>
<organism evidence="1 2">
    <name type="scientific">Tilletia walkeri</name>
    <dbReference type="NCBI Taxonomy" id="117179"/>
    <lineage>
        <taxon>Eukaryota</taxon>
        <taxon>Fungi</taxon>
        <taxon>Dikarya</taxon>
        <taxon>Basidiomycota</taxon>
        <taxon>Ustilaginomycotina</taxon>
        <taxon>Exobasidiomycetes</taxon>
        <taxon>Tilletiales</taxon>
        <taxon>Tilletiaceae</taxon>
        <taxon>Tilletia</taxon>
    </lineage>
</organism>
<accession>A0A8X7N2L0</accession>
<dbReference type="Proteomes" id="UP000078113">
    <property type="component" value="Unassembled WGS sequence"/>
</dbReference>